<keyword evidence="3" id="KW-0804">Transcription</keyword>
<reference evidence="6 7" key="1">
    <citation type="journal article" date="2013" name="ISME J.">
        <title>A metabolic model for members of the genus Tetrasphaera involved in enhanced biological phosphorus removal.</title>
        <authorList>
            <person name="Kristiansen R."/>
            <person name="Nguyen H.T.T."/>
            <person name="Saunders A.M."/>
            <person name="Nielsen J.L."/>
            <person name="Wimmer R."/>
            <person name="Le V.Q."/>
            <person name="McIlroy S.J."/>
            <person name="Petrovski S."/>
            <person name="Seviour R.J."/>
            <person name="Calteau A."/>
            <person name="Nielsen K.L."/>
            <person name="Nielsen P.H."/>
        </authorList>
    </citation>
    <scope>NUCLEOTIDE SEQUENCE [LARGE SCALE GENOMIC DNA]</scope>
    <source>
        <strain evidence="6 7">Ben 74</strain>
    </source>
</reference>
<evidence type="ECO:0000256" key="1">
    <source>
        <dbReference type="ARBA" id="ARBA00023015"/>
    </source>
</evidence>
<dbReference type="PRINTS" id="PR00455">
    <property type="entry name" value="HTHTETR"/>
</dbReference>
<dbReference type="PROSITE" id="PS01081">
    <property type="entry name" value="HTH_TETR_1"/>
    <property type="match status" value="1"/>
</dbReference>
<evidence type="ECO:0000313" key="7">
    <source>
        <dbReference type="Proteomes" id="UP000035720"/>
    </source>
</evidence>
<dbReference type="InterPro" id="IPR023772">
    <property type="entry name" value="DNA-bd_HTH_TetR-type_CS"/>
</dbReference>
<evidence type="ECO:0000256" key="3">
    <source>
        <dbReference type="ARBA" id="ARBA00023163"/>
    </source>
</evidence>
<organism evidence="6 7">
    <name type="scientific">Nostocoides jenkinsii Ben 74</name>
    <dbReference type="NCBI Taxonomy" id="1193518"/>
    <lineage>
        <taxon>Bacteria</taxon>
        <taxon>Bacillati</taxon>
        <taxon>Actinomycetota</taxon>
        <taxon>Actinomycetes</taxon>
        <taxon>Micrococcales</taxon>
        <taxon>Intrasporangiaceae</taxon>
        <taxon>Nostocoides</taxon>
    </lineage>
</organism>
<dbReference type="EMBL" id="CAJC01000160">
    <property type="protein sequence ID" value="CCI53829.1"/>
    <property type="molecule type" value="Genomic_DNA"/>
</dbReference>
<dbReference type="InterPro" id="IPR001647">
    <property type="entry name" value="HTH_TetR"/>
</dbReference>
<dbReference type="Proteomes" id="UP000035720">
    <property type="component" value="Unassembled WGS sequence"/>
</dbReference>
<dbReference type="GO" id="GO:0003700">
    <property type="term" value="F:DNA-binding transcription factor activity"/>
    <property type="evidence" value="ECO:0007669"/>
    <property type="project" value="TreeGrafter"/>
</dbReference>
<dbReference type="GO" id="GO:0000976">
    <property type="term" value="F:transcription cis-regulatory region binding"/>
    <property type="evidence" value="ECO:0007669"/>
    <property type="project" value="TreeGrafter"/>
</dbReference>
<dbReference type="Gene3D" id="1.10.357.10">
    <property type="entry name" value="Tetracycline Repressor, domain 2"/>
    <property type="match status" value="1"/>
</dbReference>
<gene>
    <name evidence="6" type="ORF">BN13_490019</name>
</gene>
<dbReference type="STRING" id="1193518.BN13_490019"/>
<dbReference type="InterPro" id="IPR054129">
    <property type="entry name" value="DesT_TetR_C"/>
</dbReference>
<evidence type="ECO:0000313" key="6">
    <source>
        <dbReference type="EMBL" id="CCI53829.1"/>
    </source>
</evidence>
<dbReference type="PANTHER" id="PTHR30055:SF158">
    <property type="entry name" value="POSSIBLE TRANSCRIPTIONAL REGULATORY PROTEIN (PROBABLY TETR-FAMILY)"/>
    <property type="match status" value="1"/>
</dbReference>
<evidence type="ECO:0000259" key="5">
    <source>
        <dbReference type="PROSITE" id="PS50977"/>
    </source>
</evidence>
<keyword evidence="1" id="KW-0805">Transcription regulation</keyword>
<feature type="domain" description="HTH tetR-type" evidence="5">
    <location>
        <begin position="4"/>
        <end position="64"/>
    </location>
</feature>
<accession>A0A077MB07</accession>
<name>A0A077MB07_9MICO</name>
<proteinExistence type="predicted"/>
<keyword evidence="7" id="KW-1185">Reference proteome</keyword>
<comment type="caution">
    <text evidence="6">The sequence shown here is derived from an EMBL/GenBank/DDBJ whole genome shotgun (WGS) entry which is preliminary data.</text>
</comment>
<dbReference type="FunFam" id="1.10.10.60:FF:000141">
    <property type="entry name" value="TetR family transcriptional regulator"/>
    <property type="match status" value="1"/>
</dbReference>
<sequence length="196" mass="21099">MSKVERETQIIGIAEHLFGELGFANTTMDMVAQAAGITKPVIYDHFGSKEGLLAAVIDQARNELTDEIQQAWREVAHLDSAEASFRAGLVAYFTFMDAHAAGWRGLVRNGVSGIASTSIESARDMQAMAVQQALGHFPQLAAIPAPVLECTIEGLVGACERISIWRADRDDITPAAAADIVMAMCWSGLNGMFSTR</sequence>
<dbReference type="Pfam" id="PF00440">
    <property type="entry name" value="TetR_N"/>
    <property type="match status" value="1"/>
</dbReference>
<dbReference type="AlphaFoldDB" id="A0A077MB07"/>
<dbReference type="PANTHER" id="PTHR30055">
    <property type="entry name" value="HTH-TYPE TRANSCRIPTIONAL REGULATOR RUTR"/>
    <property type="match status" value="1"/>
</dbReference>
<dbReference type="InterPro" id="IPR009057">
    <property type="entry name" value="Homeodomain-like_sf"/>
</dbReference>
<dbReference type="SUPFAM" id="SSF46689">
    <property type="entry name" value="Homeodomain-like"/>
    <property type="match status" value="1"/>
</dbReference>
<evidence type="ECO:0000256" key="4">
    <source>
        <dbReference type="PROSITE-ProRule" id="PRU00335"/>
    </source>
</evidence>
<dbReference type="GO" id="GO:0045892">
    <property type="term" value="P:negative regulation of DNA-templated transcription"/>
    <property type="evidence" value="ECO:0007669"/>
    <property type="project" value="UniProtKB-ARBA"/>
</dbReference>
<dbReference type="PROSITE" id="PS50977">
    <property type="entry name" value="HTH_TETR_2"/>
    <property type="match status" value="1"/>
</dbReference>
<protein>
    <recommendedName>
        <fullName evidence="5">HTH tetR-type domain-containing protein</fullName>
    </recommendedName>
</protein>
<keyword evidence="2 4" id="KW-0238">DNA-binding</keyword>
<dbReference type="InterPro" id="IPR050109">
    <property type="entry name" value="HTH-type_TetR-like_transc_reg"/>
</dbReference>
<dbReference type="Pfam" id="PF21943">
    <property type="entry name" value="TetR_C_46"/>
    <property type="match status" value="1"/>
</dbReference>
<feature type="DNA-binding region" description="H-T-H motif" evidence="4">
    <location>
        <begin position="27"/>
        <end position="46"/>
    </location>
</feature>
<evidence type="ECO:0000256" key="2">
    <source>
        <dbReference type="ARBA" id="ARBA00023125"/>
    </source>
</evidence>